<evidence type="ECO:0000256" key="1">
    <source>
        <dbReference type="SAM" id="Phobius"/>
    </source>
</evidence>
<feature type="transmembrane region" description="Helical" evidence="1">
    <location>
        <begin position="78"/>
        <end position="96"/>
    </location>
</feature>
<evidence type="ECO:0008006" key="4">
    <source>
        <dbReference type="Google" id="ProtNLM"/>
    </source>
</evidence>
<dbReference type="STRING" id="1324957.K933_06977"/>
<sequence>MDADALPLAVGDLVVILLFVYVGTINHDAVGFPPAGVDAVAYVVGVAVPFLVGWVVAAPLVGAYSAGAVESAKASVPLAVRSWIPAAVIGLLIRATPWVDGGVAPTFAVVMLVVGSVCLGVWRYVAARFV</sequence>
<feature type="transmembrane region" description="Helical" evidence="1">
    <location>
        <begin position="39"/>
        <end position="66"/>
    </location>
</feature>
<dbReference type="AlphaFoldDB" id="V4HLP5"/>
<comment type="caution">
    <text evidence="2">The sequence shown here is derived from an EMBL/GenBank/DDBJ whole genome shotgun (WGS) entry which is preliminary data.</text>
</comment>
<accession>V4HLP5</accession>
<dbReference type="eggNOG" id="arCOG03922">
    <property type="taxonomic scope" value="Archaea"/>
</dbReference>
<evidence type="ECO:0000313" key="3">
    <source>
        <dbReference type="Proteomes" id="UP000017840"/>
    </source>
</evidence>
<feature type="transmembrane region" description="Helical" evidence="1">
    <location>
        <begin position="102"/>
        <end position="125"/>
    </location>
</feature>
<evidence type="ECO:0000313" key="2">
    <source>
        <dbReference type="EMBL" id="ESP88819.1"/>
    </source>
</evidence>
<dbReference type="InterPro" id="IPR021414">
    <property type="entry name" value="DUF3054"/>
</dbReference>
<keyword evidence="1" id="KW-1133">Transmembrane helix</keyword>
<dbReference type="PATRIC" id="fig|1324957.4.peg.1410"/>
<organism evidence="2 3">
    <name type="scientific">Candidatus Halobonum tyrrellensis G22</name>
    <dbReference type="NCBI Taxonomy" id="1324957"/>
    <lineage>
        <taxon>Archaea</taxon>
        <taxon>Methanobacteriati</taxon>
        <taxon>Methanobacteriota</taxon>
        <taxon>Stenosarchaea group</taxon>
        <taxon>Halobacteria</taxon>
        <taxon>Halobacteriales</taxon>
        <taxon>Haloferacaceae</taxon>
        <taxon>Candidatus Halobonum</taxon>
    </lineage>
</organism>
<keyword evidence="1" id="KW-0472">Membrane</keyword>
<dbReference type="EMBL" id="ASGZ01000023">
    <property type="protein sequence ID" value="ESP88819.1"/>
    <property type="molecule type" value="Genomic_DNA"/>
</dbReference>
<keyword evidence="3" id="KW-1185">Reference proteome</keyword>
<feature type="transmembrane region" description="Helical" evidence="1">
    <location>
        <begin position="7"/>
        <end position="27"/>
    </location>
</feature>
<protein>
    <recommendedName>
        <fullName evidence="4">DUF3054 domain-containing protein</fullName>
    </recommendedName>
</protein>
<name>V4HLP5_9EURY</name>
<keyword evidence="1" id="KW-0812">Transmembrane</keyword>
<dbReference type="Pfam" id="PF11255">
    <property type="entry name" value="DUF3054"/>
    <property type="match status" value="1"/>
</dbReference>
<gene>
    <name evidence="2" type="ORF">K933_06977</name>
</gene>
<proteinExistence type="predicted"/>
<dbReference type="Proteomes" id="UP000017840">
    <property type="component" value="Unassembled WGS sequence"/>
</dbReference>
<reference evidence="2 3" key="1">
    <citation type="journal article" date="2013" name="Genome Announc.">
        <title>Draft Genome Sequence of 'Candidatus Halobonum tyrrellensis' Strain G22, Isolated from the Hypersaline Waters of Lake Tyrrell, Australia.</title>
        <authorList>
            <person name="Ugalde J.A."/>
            <person name="Narasingarao P."/>
            <person name="Kuo S."/>
            <person name="Podell S."/>
            <person name="Allen E.E."/>
        </authorList>
    </citation>
    <scope>NUCLEOTIDE SEQUENCE [LARGE SCALE GENOMIC DNA]</scope>
    <source>
        <strain evidence="2 3">G22</strain>
    </source>
</reference>